<keyword evidence="3" id="KW-1185">Reference proteome</keyword>
<proteinExistence type="predicted"/>
<organism evidence="2 3">
    <name type="scientific">Gracilibacillus salinarum</name>
    <dbReference type="NCBI Taxonomy" id="2932255"/>
    <lineage>
        <taxon>Bacteria</taxon>
        <taxon>Bacillati</taxon>
        <taxon>Bacillota</taxon>
        <taxon>Bacilli</taxon>
        <taxon>Bacillales</taxon>
        <taxon>Bacillaceae</taxon>
        <taxon>Gracilibacillus</taxon>
    </lineage>
</organism>
<evidence type="ECO:0008006" key="4">
    <source>
        <dbReference type="Google" id="ProtNLM"/>
    </source>
</evidence>
<keyword evidence="1" id="KW-1133">Transmembrane helix</keyword>
<evidence type="ECO:0000313" key="2">
    <source>
        <dbReference type="EMBL" id="UOQ87107.1"/>
    </source>
</evidence>
<name>A0ABY4GTU1_9BACI</name>
<protein>
    <recommendedName>
        <fullName evidence="4">DUF4083 domain-containing protein</fullName>
    </recommendedName>
</protein>
<reference evidence="2 3" key="1">
    <citation type="submission" date="2022-04" db="EMBL/GenBank/DDBJ databases">
        <title>Gracilibacillus sp. isolated from saltern.</title>
        <authorList>
            <person name="Won M."/>
            <person name="Lee C.-M."/>
            <person name="Woen H.-Y."/>
            <person name="Kwon S.-W."/>
        </authorList>
    </citation>
    <scope>NUCLEOTIDE SEQUENCE [LARGE SCALE GENOMIC DNA]</scope>
    <source>
        <strain evidence="2 3">SSPM10-3</strain>
    </source>
</reference>
<dbReference type="Proteomes" id="UP000831537">
    <property type="component" value="Chromosome"/>
</dbReference>
<dbReference type="RefSeq" id="WP_244747548.1">
    <property type="nucleotide sequence ID" value="NZ_CP095071.1"/>
</dbReference>
<gene>
    <name evidence="2" type="ORF">MUN87_09605</name>
</gene>
<keyword evidence="1" id="KW-0812">Transmembrane</keyword>
<evidence type="ECO:0000256" key="1">
    <source>
        <dbReference type="SAM" id="Phobius"/>
    </source>
</evidence>
<evidence type="ECO:0000313" key="3">
    <source>
        <dbReference type="Proteomes" id="UP000831537"/>
    </source>
</evidence>
<accession>A0ABY4GTU1</accession>
<dbReference type="EMBL" id="CP095071">
    <property type="protein sequence ID" value="UOQ87107.1"/>
    <property type="molecule type" value="Genomic_DNA"/>
</dbReference>
<sequence length="59" mass="7007">MLFVSIGGLYWGDIVFSLVLLLLIVIVITVTWYTSRLRPRKQQMNRIEDKLDRLLDEKK</sequence>
<feature type="transmembrane region" description="Helical" evidence="1">
    <location>
        <begin position="14"/>
        <end position="34"/>
    </location>
</feature>
<keyword evidence="1" id="KW-0472">Membrane</keyword>